<keyword evidence="3" id="KW-1185">Reference proteome</keyword>
<gene>
    <name evidence="2" type="ORF">SAMN05216276_100376</name>
</gene>
<accession>A0A239BAH1</accession>
<proteinExistence type="predicted"/>
<evidence type="ECO:0000313" key="2">
    <source>
        <dbReference type="EMBL" id="SNS04880.1"/>
    </source>
</evidence>
<organism evidence="2 3">
    <name type="scientific">Streptosporangium subroseum</name>
    <dbReference type="NCBI Taxonomy" id="106412"/>
    <lineage>
        <taxon>Bacteria</taxon>
        <taxon>Bacillati</taxon>
        <taxon>Actinomycetota</taxon>
        <taxon>Actinomycetes</taxon>
        <taxon>Streptosporangiales</taxon>
        <taxon>Streptosporangiaceae</taxon>
        <taxon>Streptosporangium</taxon>
    </lineage>
</organism>
<protein>
    <submittedName>
        <fullName evidence="2">Pentalenolactone synthase</fullName>
    </submittedName>
</protein>
<dbReference type="AlphaFoldDB" id="A0A239BAH1"/>
<evidence type="ECO:0000256" key="1">
    <source>
        <dbReference type="SAM" id="MobiDB-lite"/>
    </source>
</evidence>
<dbReference type="EMBL" id="FZOD01000003">
    <property type="protein sequence ID" value="SNS04880.1"/>
    <property type="molecule type" value="Genomic_DNA"/>
</dbReference>
<reference evidence="2 3" key="1">
    <citation type="submission" date="2017-06" db="EMBL/GenBank/DDBJ databases">
        <authorList>
            <person name="Kim H.J."/>
            <person name="Triplett B.A."/>
        </authorList>
    </citation>
    <scope>NUCLEOTIDE SEQUENCE [LARGE SCALE GENOMIC DNA]</scope>
    <source>
        <strain evidence="2 3">CGMCC 4.2132</strain>
    </source>
</reference>
<dbReference type="Proteomes" id="UP000198282">
    <property type="component" value="Unassembled WGS sequence"/>
</dbReference>
<evidence type="ECO:0000313" key="3">
    <source>
        <dbReference type="Proteomes" id="UP000198282"/>
    </source>
</evidence>
<name>A0A239BAH1_9ACTN</name>
<feature type="region of interest" description="Disordered" evidence="1">
    <location>
        <begin position="1"/>
        <end position="51"/>
    </location>
</feature>
<feature type="compositionally biased region" description="Basic and acidic residues" evidence="1">
    <location>
        <begin position="1"/>
        <end position="11"/>
    </location>
</feature>
<dbReference type="RefSeq" id="WP_245878108.1">
    <property type="nucleotide sequence ID" value="NZ_FZOD01000003.1"/>
</dbReference>
<sequence>MDDRIADHSTDQSDPADLPRLPFERSNPLDVPEMYRTLRTTAGDPGPHPGG</sequence>